<dbReference type="InterPro" id="IPR036135">
    <property type="entry name" value="MoeA_linker/N_sf"/>
</dbReference>
<evidence type="ECO:0000256" key="1">
    <source>
        <dbReference type="ARBA" id="ARBA00001946"/>
    </source>
</evidence>
<dbReference type="InterPro" id="IPR001453">
    <property type="entry name" value="MoaB/Mog_dom"/>
</dbReference>
<dbReference type="InterPro" id="IPR036688">
    <property type="entry name" value="MoeA_C_domain_IV_sf"/>
</dbReference>
<evidence type="ECO:0000256" key="3">
    <source>
        <dbReference type="ARBA" id="ARBA00013269"/>
    </source>
</evidence>
<feature type="domain" description="MoaB/Mog" evidence="10">
    <location>
        <begin position="176"/>
        <end position="314"/>
    </location>
</feature>
<dbReference type="Gene3D" id="2.40.340.10">
    <property type="entry name" value="MoeA, C-terminal, domain IV"/>
    <property type="match status" value="1"/>
</dbReference>
<dbReference type="GO" id="GO:0061599">
    <property type="term" value="F:molybdopterin molybdotransferase activity"/>
    <property type="evidence" value="ECO:0007669"/>
    <property type="project" value="UniProtKB-EC"/>
</dbReference>
<reference evidence="11" key="1">
    <citation type="submission" date="2018-06" db="EMBL/GenBank/DDBJ databases">
        <authorList>
            <person name="Zhirakovskaya E."/>
        </authorList>
    </citation>
    <scope>NUCLEOTIDE SEQUENCE</scope>
</reference>
<evidence type="ECO:0000256" key="5">
    <source>
        <dbReference type="ARBA" id="ARBA00022679"/>
    </source>
</evidence>
<evidence type="ECO:0000313" key="11">
    <source>
        <dbReference type="EMBL" id="VAW09571.1"/>
    </source>
</evidence>
<dbReference type="Pfam" id="PF03453">
    <property type="entry name" value="MoeA_N"/>
    <property type="match status" value="1"/>
</dbReference>
<comment type="catalytic activity">
    <reaction evidence="9">
        <text>adenylyl-molybdopterin + molybdate = Mo-molybdopterin + AMP + H(+)</text>
        <dbReference type="Rhea" id="RHEA:35047"/>
        <dbReference type="ChEBI" id="CHEBI:15378"/>
        <dbReference type="ChEBI" id="CHEBI:36264"/>
        <dbReference type="ChEBI" id="CHEBI:62727"/>
        <dbReference type="ChEBI" id="CHEBI:71302"/>
        <dbReference type="ChEBI" id="CHEBI:456215"/>
        <dbReference type="EC" id="2.10.1.1"/>
    </reaction>
</comment>
<protein>
    <recommendedName>
        <fullName evidence="3">molybdopterin molybdotransferase</fullName>
        <ecNumber evidence="3">2.10.1.1</ecNumber>
    </recommendedName>
</protein>
<evidence type="ECO:0000256" key="8">
    <source>
        <dbReference type="ARBA" id="ARBA00023150"/>
    </source>
</evidence>
<organism evidence="11">
    <name type="scientific">hydrothermal vent metagenome</name>
    <dbReference type="NCBI Taxonomy" id="652676"/>
    <lineage>
        <taxon>unclassified sequences</taxon>
        <taxon>metagenomes</taxon>
        <taxon>ecological metagenomes</taxon>
    </lineage>
</organism>
<dbReference type="Gene3D" id="3.40.980.10">
    <property type="entry name" value="MoaB/Mog-like domain"/>
    <property type="match status" value="1"/>
</dbReference>
<name>A0A3B0ST88_9ZZZZ</name>
<dbReference type="GO" id="GO:0046872">
    <property type="term" value="F:metal ion binding"/>
    <property type="evidence" value="ECO:0007669"/>
    <property type="project" value="UniProtKB-KW"/>
</dbReference>
<dbReference type="EC" id="2.10.1.1" evidence="3"/>
<dbReference type="NCBIfam" id="NF045515">
    <property type="entry name" value="Glp_gephyrin"/>
    <property type="match status" value="1"/>
</dbReference>
<dbReference type="SUPFAM" id="SSF53218">
    <property type="entry name" value="Molybdenum cofactor biosynthesis proteins"/>
    <property type="match status" value="1"/>
</dbReference>
<accession>A0A3B0ST88</accession>
<dbReference type="AlphaFoldDB" id="A0A3B0ST88"/>
<dbReference type="UniPathway" id="UPA00344"/>
<dbReference type="CDD" id="cd00887">
    <property type="entry name" value="MoeA"/>
    <property type="match status" value="1"/>
</dbReference>
<comment type="pathway">
    <text evidence="2">Cofactor biosynthesis; molybdopterin biosynthesis.</text>
</comment>
<keyword evidence="8" id="KW-0501">Molybdenum cofactor biosynthesis</keyword>
<evidence type="ECO:0000256" key="7">
    <source>
        <dbReference type="ARBA" id="ARBA00022842"/>
    </source>
</evidence>
<gene>
    <name evidence="11" type="ORF">MNBD_ACTINO02-429</name>
</gene>
<dbReference type="PANTHER" id="PTHR10192:SF5">
    <property type="entry name" value="GEPHYRIN"/>
    <property type="match status" value="1"/>
</dbReference>
<dbReference type="EMBL" id="UOEK01000609">
    <property type="protein sequence ID" value="VAW09571.1"/>
    <property type="molecule type" value="Genomic_DNA"/>
</dbReference>
<evidence type="ECO:0000256" key="6">
    <source>
        <dbReference type="ARBA" id="ARBA00022723"/>
    </source>
</evidence>
<dbReference type="SMART" id="SM00852">
    <property type="entry name" value="MoCF_biosynth"/>
    <property type="match status" value="1"/>
</dbReference>
<comment type="cofactor">
    <cofactor evidence="1">
        <name>Mg(2+)</name>
        <dbReference type="ChEBI" id="CHEBI:18420"/>
    </cofactor>
</comment>
<dbReference type="PANTHER" id="PTHR10192">
    <property type="entry name" value="MOLYBDOPTERIN BIOSYNTHESIS PROTEIN"/>
    <property type="match status" value="1"/>
</dbReference>
<dbReference type="InterPro" id="IPR036425">
    <property type="entry name" value="MoaB/Mog-like_dom_sf"/>
</dbReference>
<dbReference type="Pfam" id="PF00994">
    <property type="entry name" value="MoCF_biosynth"/>
    <property type="match status" value="1"/>
</dbReference>
<dbReference type="InterPro" id="IPR005110">
    <property type="entry name" value="MoeA_linker/N"/>
</dbReference>
<keyword evidence="7" id="KW-0460">Magnesium</keyword>
<dbReference type="SUPFAM" id="SSF63882">
    <property type="entry name" value="MoeA N-terminal region -like"/>
    <property type="match status" value="1"/>
</dbReference>
<dbReference type="NCBIfam" id="TIGR00177">
    <property type="entry name" value="molyb_syn"/>
    <property type="match status" value="1"/>
</dbReference>
<evidence type="ECO:0000256" key="4">
    <source>
        <dbReference type="ARBA" id="ARBA00022505"/>
    </source>
</evidence>
<dbReference type="Pfam" id="PF03454">
    <property type="entry name" value="MoeA_C"/>
    <property type="match status" value="1"/>
</dbReference>
<dbReference type="FunFam" id="3.40.980.10:FF:000004">
    <property type="entry name" value="Molybdopterin molybdenumtransferase"/>
    <property type="match status" value="1"/>
</dbReference>
<sequence length="412" mass="43071">MIPITDIQRQILDGLPLLPITRIGLRETRGLVLAEDVAASGDIPPFANSAMDGFAVIAADIVDAPVELLVTGVIAAGAMPEGAVTSGTAIKIMTGAPMPAGADTVVKVEDTQDIGGGRVLIVNGAPRGTAIRVAGSDVSDGTVVMRAGTRLDSPQLGLLATVGVAWPQVRKRPVVGLFSTGDELVPHETAALQPGFIRDSNRMTMRALVEEAGGIVVDYGIVPDREEVLRSVLGHAANTCDLVVTSGGVSMGDFDIVKSVLTEIGGVDFVKVAMQPGKPLGFGHLDGTPFFGLPGNPVSVFVSFLQFVRPAMFAMMGADYLYPPVVKAEMQSDRSTAPDKTVFLRGFAEQRQGRHTVEISGGQQSHMMMALSDANCLIVVPVGVGDVSVGDEVDVVMFGGRETRTRKEVLGG</sequence>
<dbReference type="InterPro" id="IPR038987">
    <property type="entry name" value="MoeA-like"/>
</dbReference>
<evidence type="ECO:0000259" key="10">
    <source>
        <dbReference type="SMART" id="SM00852"/>
    </source>
</evidence>
<dbReference type="GO" id="GO:0006777">
    <property type="term" value="P:Mo-molybdopterin cofactor biosynthetic process"/>
    <property type="evidence" value="ECO:0007669"/>
    <property type="project" value="UniProtKB-KW"/>
</dbReference>
<dbReference type="GO" id="GO:0005829">
    <property type="term" value="C:cytosol"/>
    <property type="evidence" value="ECO:0007669"/>
    <property type="project" value="TreeGrafter"/>
</dbReference>
<dbReference type="FunFam" id="2.170.190.11:FF:000001">
    <property type="entry name" value="Molybdopterin molybdenumtransferase"/>
    <property type="match status" value="1"/>
</dbReference>
<dbReference type="Gene3D" id="2.170.190.11">
    <property type="entry name" value="Molybdopterin biosynthesis moea protein, domain 3"/>
    <property type="match status" value="1"/>
</dbReference>
<keyword evidence="6" id="KW-0479">Metal-binding</keyword>
<dbReference type="InterPro" id="IPR005111">
    <property type="entry name" value="MoeA_C_domain_IV"/>
</dbReference>
<evidence type="ECO:0000256" key="2">
    <source>
        <dbReference type="ARBA" id="ARBA00005046"/>
    </source>
</evidence>
<evidence type="ECO:0000256" key="9">
    <source>
        <dbReference type="ARBA" id="ARBA00047317"/>
    </source>
</evidence>
<proteinExistence type="predicted"/>
<dbReference type="SUPFAM" id="SSF63867">
    <property type="entry name" value="MoeA C-terminal domain-like"/>
    <property type="match status" value="1"/>
</dbReference>
<dbReference type="Gene3D" id="3.90.105.10">
    <property type="entry name" value="Molybdopterin biosynthesis moea protein, domain 2"/>
    <property type="match status" value="1"/>
</dbReference>
<keyword evidence="5 11" id="KW-0808">Transferase</keyword>
<keyword evidence="4" id="KW-0500">Molybdenum</keyword>